<proteinExistence type="predicted"/>
<accession>A0ABT5TTG5</accession>
<evidence type="ECO:0000313" key="4">
    <source>
        <dbReference type="EMBL" id="MDD9205353.1"/>
    </source>
</evidence>
<dbReference type="Pfam" id="PF04536">
    <property type="entry name" value="TPM_phosphatase"/>
    <property type="match status" value="1"/>
</dbReference>
<organism evidence="4 5">
    <name type="scientific">Georgenia halotolerans</name>
    <dbReference type="NCBI Taxonomy" id="3028317"/>
    <lineage>
        <taxon>Bacteria</taxon>
        <taxon>Bacillati</taxon>
        <taxon>Actinomycetota</taxon>
        <taxon>Actinomycetes</taxon>
        <taxon>Micrococcales</taxon>
        <taxon>Bogoriellaceae</taxon>
        <taxon>Georgenia</taxon>
    </lineage>
</organism>
<feature type="non-terminal residue" evidence="4">
    <location>
        <position position="368"/>
    </location>
</feature>
<dbReference type="EMBL" id="JARACI010000441">
    <property type="protein sequence ID" value="MDD9205353.1"/>
    <property type="molecule type" value="Genomic_DNA"/>
</dbReference>
<dbReference type="Gene3D" id="3.10.310.50">
    <property type="match status" value="1"/>
</dbReference>
<evidence type="ECO:0000313" key="5">
    <source>
        <dbReference type="Proteomes" id="UP001165561"/>
    </source>
</evidence>
<evidence type="ECO:0000256" key="1">
    <source>
        <dbReference type="SAM" id="MobiDB-lite"/>
    </source>
</evidence>
<reference evidence="4" key="1">
    <citation type="submission" date="2023-02" db="EMBL/GenBank/DDBJ databases">
        <title>Georgenia sp.10Sc9-8, isolated from a soil sample collected from the Taklamakan desert.</title>
        <authorList>
            <person name="Liu S."/>
        </authorList>
    </citation>
    <scope>NUCLEOTIDE SEQUENCE</scope>
    <source>
        <strain evidence="4">10Sc9-8</strain>
    </source>
</reference>
<feature type="domain" description="TPM" evidence="3">
    <location>
        <begin position="57"/>
        <end position="171"/>
    </location>
</feature>
<sequence length="368" mass="39188">MSTSVGSIARVAGYGEDRRVNLVPLRRRLLVLITLLGTVLLAVPAAAEPPSSLEERITDSADVLDEGQVEAAIEELESETPLDLFVVYVDSFDGMATTEWVSETAAASNLGANDVLLAVAVEDRAFDVGMQGSAELSQSDVQQVINSEVEPALANNDWTGAAVAMAAGLQDAYGGLGGGAADDSGGGSFLGGLGTLFLIGLVVILGFGVFSAFRSKSSDGPREPGTRQLPKGHPLTLPTEELEKRAGSALVGADDAIRSSEEELSFAKAQFGLQATDEFTAVLEQAKEKAARAFSLRQQLDDDQPETEPQRRQMLAEIVTLTQQVDTELDAQAERFAELRNMQARAPEVLDELEQRAREVGRQIEAAR</sequence>
<evidence type="ECO:0000259" key="3">
    <source>
        <dbReference type="Pfam" id="PF04536"/>
    </source>
</evidence>
<gene>
    <name evidence="4" type="ORF">PU560_02590</name>
</gene>
<dbReference type="Proteomes" id="UP001165561">
    <property type="component" value="Unassembled WGS sequence"/>
</dbReference>
<keyword evidence="2" id="KW-0472">Membrane</keyword>
<feature type="region of interest" description="Disordered" evidence="1">
    <location>
        <begin position="215"/>
        <end position="237"/>
    </location>
</feature>
<evidence type="ECO:0000256" key="2">
    <source>
        <dbReference type="SAM" id="Phobius"/>
    </source>
</evidence>
<keyword evidence="5" id="KW-1185">Reference proteome</keyword>
<feature type="compositionally biased region" description="Basic and acidic residues" evidence="1">
    <location>
        <begin position="216"/>
        <end position="225"/>
    </location>
</feature>
<feature type="transmembrane region" description="Helical" evidence="2">
    <location>
        <begin position="29"/>
        <end position="47"/>
    </location>
</feature>
<name>A0ABT5TTG5_9MICO</name>
<dbReference type="InterPro" id="IPR007621">
    <property type="entry name" value="TPM_dom"/>
</dbReference>
<comment type="caution">
    <text evidence="4">The sequence shown here is derived from an EMBL/GenBank/DDBJ whole genome shotgun (WGS) entry which is preliminary data.</text>
</comment>
<keyword evidence="2" id="KW-1133">Transmembrane helix</keyword>
<protein>
    <submittedName>
        <fullName evidence="4">TPM domain-containing protein</fullName>
    </submittedName>
</protein>
<keyword evidence="2" id="KW-0812">Transmembrane</keyword>
<feature type="transmembrane region" description="Helical" evidence="2">
    <location>
        <begin position="189"/>
        <end position="213"/>
    </location>
</feature>